<dbReference type="OrthoDB" id="1072676at2"/>
<dbReference type="AlphaFoldDB" id="A0A0D0IZX8"/>
<keyword evidence="2" id="KW-1185">Reference proteome</keyword>
<evidence type="ECO:0000313" key="2">
    <source>
        <dbReference type="Proteomes" id="UP000032046"/>
    </source>
</evidence>
<accession>A0A0D0IZX8</accession>
<comment type="caution">
    <text evidence="1">The sequence shown here is derived from an EMBL/GenBank/DDBJ whole genome shotgun (WGS) entry which is preliminary data.</text>
</comment>
<dbReference type="Proteomes" id="UP000032046">
    <property type="component" value="Unassembled WGS sequence"/>
</dbReference>
<organism evidence="1 2">
    <name type="scientific">Prevotella pectinovora</name>
    <dbReference type="NCBI Taxonomy" id="1602169"/>
    <lineage>
        <taxon>Bacteria</taxon>
        <taxon>Pseudomonadati</taxon>
        <taxon>Bacteroidota</taxon>
        <taxon>Bacteroidia</taxon>
        <taxon>Bacteroidales</taxon>
        <taxon>Prevotellaceae</taxon>
        <taxon>Prevotella</taxon>
    </lineage>
</organism>
<dbReference type="RefSeq" id="WP_042519244.1">
    <property type="nucleotide sequence ID" value="NZ_JXQI01000010.1"/>
</dbReference>
<dbReference type="Pfam" id="PF10722">
    <property type="entry name" value="YbjN"/>
    <property type="match status" value="1"/>
</dbReference>
<protein>
    <submittedName>
        <fullName evidence="1">Uncharacterized protein</fullName>
    </submittedName>
</protein>
<dbReference type="EMBL" id="JXQK01000053">
    <property type="protein sequence ID" value="KIP62583.1"/>
    <property type="molecule type" value="Genomic_DNA"/>
</dbReference>
<dbReference type="InterPro" id="IPR019660">
    <property type="entry name" value="Put_sensory_transdc_reg_YbjN"/>
</dbReference>
<evidence type="ECO:0000313" key="1">
    <source>
        <dbReference type="EMBL" id="KIP62583.1"/>
    </source>
</evidence>
<name>A0A0D0IZX8_9BACT</name>
<sequence length="131" mass="15048">MTKHEMVVSVLQSLGLKPQIDDEGDIFVRYQMKTFYVMGANSDDEDYLVVVFPQMYEVDEGEETKVLAACNKTTREIKLAKVYIDQTLKNVSASCEFYYNGEESLKTCLDKAIEILGMVRLTFIKTMRSFD</sequence>
<reference evidence="1 2" key="1">
    <citation type="submission" date="2015-01" db="EMBL/GenBank/DDBJ databases">
        <title>Comparative genomics of non-oral Prevotella species.</title>
        <authorList>
            <person name="Accetto T."/>
            <person name="Nograsek B."/>
            <person name="Avgustin G."/>
        </authorList>
    </citation>
    <scope>NUCLEOTIDE SEQUENCE [LARGE SCALE GENOMIC DNA]</scope>
    <source>
        <strain evidence="1 2">P5-119</strain>
    </source>
</reference>
<proteinExistence type="predicted"/>
<gene>
    <name evidence="1" type="ORF">ST44_07230</name>
</gene>